<comment type="caution">
    <text evidence="1">The sequence shown here is derived from an EMBL/GenBank/DDBJ whole genome shotgun (WGS) entry which is preliminary data.</text>
</comment>
<gene>
    <name evidence="1" type="ORF">GC469_11410</name>
</gene>
<dbReference type="AlphaFoldDB" id="A0A633DF41"/>
<name>A0A633DF41_SALER</name>
<accession>A0A633DF41</accession>
<reference evidence="1" key="1">
    <citation type="submission" date="2019-10" db="EMBL/GenBank/DDBJ databases">
        <authorList>
            <consortium name="PulseNet: The National Subtyping Network for Foodborne Disease Surveillance"/>
            <person name="Tarr C.L."/>
            <person name="Trees E."/>
            <person name="Katz L.S."/>
            <person name="Carleton-Romer H.A."/>
            <person name="Stroika S."/>
            <person name="Kucerova Z."/>
            <person name="Roache K.F."/>
            <person name="Sabol A.L."/>
            <person name="Besser J."/>
            <person name="Gerner-Smidt P."/>
        </authorList>
    </citation>
    <scope>NUCLEOTIDE SEQUENCE</scope>
    <source>
        <strain evidence="1">PNUSAS100866</strain>
    </source>
</reference>
<sequence length="176" mass="19330">MSIAATNQFGQMTAEISGIQPVHHAVVMGKGAPLFSAALLDKLKPQNNTGLGSASVQGNLLNTRASTMPILDVANTYLTNKLTADELALILRNRSRFTFTIGVGDRRAEFKSRFKIVTNWHGEDVDNHLLAPDPWNNPPYSFRLTFTGSAGTMKLTDTHASSNTYGSIRYFTIREK</sequence>
<evidence type="ECO:0000313" key="1">
    <source>
        <dbReference type="EMBL" id="EDH1793991.1"/>
    </source>
</evidence>
<dbReference type="EMBL" id="AAMGRQ010000013">
    <property type="protein sequence ID" value="EDH1793991.1"/>
    <property type="molecule type" value="Genomic_DNA"/>
</dbReference>
<proteinExistence type="predicted"/>
<protein>
    <submittedName>
        <fullName evidence="1">Uncharacterized protein</fullName>
    </submittedName>
</protein>
<organism evidence="1">
    <name type="scientific">Salmonella enterica</name>
    <name type="common">Salmonella choleraesuis</name>
    <dbReference type="NCBI Taxonomy" id="28901"/>
    <lineage>
        <taxon>Bacteria</taxon>
        <taxon>Pseudomonadati</taxon>
        <taxon>Pseudomonadota</taxon>
        <taxon>Gammaproteobacteria</taxon>
        <taxon>Enterobacterales</taxon>
        <taxon>Enterobacteriaceae</taxon>
        <taxon>Salmonella</taxon>
    </lineage>
</organism>